<dbReference type="Proteomes" id="UP000663834">
    <property type="component" value="Unassembled WGS sequence"/>
</dbReference>
<dbReference type="PANTHER" id="PTHR21301">
    <property type="entry name" value="REVERSE TRANSCRIPTASE"/>
    <property type="match status" value="1"/>
</dbReference>
<evidence type="ECO:0000313" key="3">
    <source>
        <dbReference type="EMBL" id="CAF1516030.1"/>
    </source>
</evidence>
<dbReference type="PROSITE" id="PS50878">
    <property type="entry name" value="RT_POL"/>
    <property type="match status" value="1"/>
</dbReference>
<dbReference type="InterPro" id="IPR000305">
    <property type="entry name" value="GIY-YIG_endonuc"/>
</dbReference>
<dbReference type="InterPro" id="IPR058912">
    <property type="entry name" value="HTH_animal"/>
</dbReference>
<evidence type="ECO:0000259" key="2">
    <source>
        <dbReference type="PROSITE" id="PS50878"/>
    </source>
</evidence>
<dbReference type="InterPro" id="IPR000477">
    <property type="entry name" value="RT_dom"/>
</dbReference>
<evidence type="ECO:0008006" key="5">
    <source>
        <dbReference type="Google" id="ProtNLM"/>
    </source>
</evidence>
<dbReference type="CDD" id="cd10442">
    <property type="entry name" value="GIY-YIG_PLEs"/>
    <property type="match status" value="1"/>
</dbReference>
<accession>A0A815UEU5</accession>
<sequence length="490" mass="57098">MNKILRELHNNQIIDKSVFWHLHSTSSSLSVLYGQPKVHKTGYPLRPIISTIVSYNYSLSKYLAKLISNHRTETPPSYIKGSFELVKKQKTITIKTTTIMVSFDVESLYTNVPVKEAIELALDIIYKRPNKPDKLLTRKQTQQLLHHAVCDVSFRFMDKTYIQKDGVAMGNAIAPILADLFMIKMEEKLNRFTKNRPKIWLRYVDNVFCIFDIEEKHIKIFLQRINMWHNNLKFTSEFEEDATLPFLGVLIKKENNSLITSVYRLIKKLTIRIQRICSNETIAKAEKRKLDEILKNNGYPAHIIRRGIKAGEAIAKRLQQPQPKEPTVEKQKIFFTIPYFGQESIVFASRVRRICDKMLSHIHLNIAYKKQGTLKQNFLPTQKGRDESKSNKELIYHIPCQNCEKIYIGETGRSRETRITEHLKAIKKKDTNSEIVKHVLNTNHTMNFNKTTALAKETNWKRRIIKESLVTFESKDKAVTEVKHKLQVFG</sequence>
<dbReference type="Pfam" id="PF26215">
    <property type="entry name" value="HTH_animal"/>
    <property type="match status" value="1"/>
</dbReference>
<dbReference type="PANTHER" id="PTHR21301:SF10">
    <property type="entry name" value="REVERSE TRANSCRIPTASE DOMAIN-CONTAINING PROTEIN"/>
    <property type="match status" value="1"/>
</dbReference>
<dbReference type="PROSITE" id="PS50164">
    <property type="entry name" value="GIY_YIG"/>
    <property type="match status" value="1"/>
</dbReference>
<dbReference type="AlphaFoldDB" id="A0A815UEU5"/>
<reference evidence="3" key="1">
    <citation type="submission" date="2021-02" db="EMBL/GenBank/DDBJ databases">
        <authorList>
            <person name="Nowell W R."/>
        </authorList>
    </citation>
    <scope>NUCLEOTIDE SEQUENCE</scope>
</reference>
<feature type="domain" description="GIY-YIG" evidence="1">
    <location>
        <begin position="391"/>
        <end position="471"/>
    </location>
</feature>
<dbReference type="CDD" id="cd00304">
    <property type="entry name" value="RT_like"/>
    <property type="match status" value="1"/>
</dbReference>
<proteinExistence type="predicted"/>
<dbReference type="Gene3D" id="3.40.1440.10">
    <property type="entry name" value="GIY-YIG endonuclease"/>
    <property type="match status" value="1"/>
</dbReference>
<dbReference type="Pfam" id="PF00078">
    <property type="entry name" value="RVT_1"/>
    <property type="match status" value="1"/>
</dbReference>
<dbReference type="EMBL" id="CAJNOW010007521">
    <property type="protein sequence ID" value="CAF1516030.1"/>
    <property type="molecule type" value="Genomic_DNA"/>
</dbReference>
<organism evidence="3 4">
    <name type="scientific">Rotaria magnacalcarata</name>
    <dbReference type="NCBI Taxonomy" id="392030"/>
    <lineage>
        <taxon>Eukaryota</taxon>
        <taxon>Metazoa</taxon>
        <taxon>Spiralia</taxon>
        <taxon>Gnathifera</taxon>
        <taxon>Rotifera</taxon>
        <taxon>Eurotatoria</taxon>
        <taxon>Bdelloidea</taxon>
        <taxon>Philodinida</taxon>
        <taxon>Philodinidae</taxon>
        <taxon>Rotaria</taxon>
    </lineage>
</organism>
<dbReference type="InterPro" id="IPR035901">
    <property type="entry name" value="GIY-YIG_endonuc_sf"/>
</dbReference>
<evidence type="ECO:0000313" key="4">
    <source>
        <dbReference type="Proteomes" id="UP000663834"/>
    </source>
</evidence>
<feature type="domain" description="Reverse transcriptase" evidence="2">
    <location>
        <begin position="1"/>
        <end position="251"/>
    </location>
</feature>
<protein>
    <recommendedName>
        <fullName evidence="5">Reverse transcriptase domain-containing protein</fullName>
    </recommendedName>
</protein>
<dbReference type="OrthoDB" id="10060112at2759"/>
<comment type="caution">
    <text evidence="3">The sequence shown here is derived from an EMBL/GenBank/DDBJ whole genome shotgun (WGS) entry which is preliminary data.</text>
</comment>
<evidence type="ECO:0000259" key="1">
    <source>
        <dbReference type="PROSITE" id="PS50164"/>
    </source>
</evidence>
<gene>
    <name evidence="3" type="ORF">KQP761_LOCUS15424</name>
</gene>
<dbReference type="Pfam" id="PF01541">
    <property type="entry name" value="GIY-YIG"/>
    <property type="match status" value="1"/>
</dbReference>
<name>A0A815UEU5_9BILA</name>